<evidence type="ECO:0000313" key="2">
    <source>
        <dbReference type="Proteomes" id="UP000002931"/>
    </source>
</evidence>
<gene>
    <name evidence="1" type="ORF">RB2654_04304</name>
</gene>
<dbReference type="AlphaFoldDB" id="A3VJP5"/>
<dbReference type="STRING" id="314271.RB2654_04304"/>
<dbReference type="EMBL" id="AAMT01000014">
    <property type="protein sequence ID" value="EAQ11622.1"/>
    <property type="molecule type" value="Genomic_DNA"/>
</dbReference>
<keyword evidence="2" id="KW-1185">Reference proteome</keyword>
<evidence type="ECO:0000313" key="1">
    <source>
        <dbReference type="EMBL" id="EAQ11622.1"/>
    </source>
</evidence>
<accession>A3VJP5</accession>
<comment type="caution">
    <text evidence="1">The sequence shown here is derived from an EMBL/GenBank/DDBJ whole genome shotgun (WGS) entry which is preliminary data.</text>
</comment>
<dbReference type="Proteomes" id="UP000002931">
    <property type="component" value="Unassembled WGS sequence"/>
</dbReference>
<sequence>MADPDCFCTDREGARVELGQEICMTVDGRAFMARCEMTLNTPSWKPTGEMCVSSRLRFEPVEPARDLGRVHPHVALAEHEMRLNMQIAVLDPDHRDIRECPKL</sequence>
<dbReference type="HOGENOM" id="CLU_2260366_0_0_5"/>
<proteinExistence type="predicted"/>
<organism evidence="1 2">
    <name type="scientific">Maritimibacter alkaliphilus HTCC2654</name>
    <dbReference type="NCBI Taxonomy" id="314271"/>
    <lineage>
        <taxon>Bacteria</taxon>
        <taxon>Pseudomonadati</taxon>
        <taxon>Pseudomonadota</taxon>
        <taxon>Alphaproteobacteria</taxon>
        <taxon>Rhodobacterales</taxon>
        <taxon>Roseobacteraceae</taxon>
        <taxon>Maritimibacter</taxon>
    </lineage>
</organism>
<protein>
    <submittedName>
        <fullName evidence="1">Uncharacterized protein</fullName>
    </submittedName>
</protein>
<name>A3VJP5_9RHOB</name>
<reference evidence="1 2" key="1">
    <citation type="journal article" date="2010" name="J. Bacteriol.">
        <title>Genome sequences of Pelagibaca bermudensis HTCC2601T and Maritimibacter alkaliphilus HTCC2654T, the type strains of two marine Roseobacter genera.</title>
        <authorList>
            <person name="Thrash J.C."/>
            <person name="Cho J.C."/>
            <person name="Ferriera S."/>
            <person name="Johnson J."/>
            <person name="Vergin K.L."/>
            <person name="Giovannoni S.J."/>
        </authorList>
    </citation>
    <scope>NUCLEOTIDE SEQUENCE [LARGE SCALE GENOMIC DNA]</scope>
    <source>
        <strain evidence="1 2">HTCC2654</strain>
    </source>
</reference>
<dbReference type="eggNOG" id="ENOG50331JA">
    <property type="taxonomic scope" value="Bacteria"/>
</dbReference>